<dbReference type="Pfam" id="PF00445">
    <property type="entry name" value="Ribonuclease_T2"/>
    <property type="match status" value="2"/>
</dbReference>
<dbReference type="PROSITE" id="PS00531">
    <property type="entry name" value="RNASE_T2_2"/>
    <property type="match status" value="2"/>
</dbReference>
<dbReference type="PROSITE" id="PS00530">
    <property type="entry name" value="RNASE_T2_1"/>
    <property type="match status" value="2"/>
</dbReference>
<protein>
    <submittedName>
        <fullName evidence="4">Uncharacterized protein</fullName>
    </submittedName>
</protein>
<dbReference type="GO" id="GO:0003723">
    <property type="term" value="F:RNA binding"/>
    <property type="evidence" value="ECO:0007669"/>
    <property type="project" value="InterPro"/>
</dbReference>
<dbReference type="InterPro" id="IPR036430">
    <property type="entry name" value="RNase_T2-like_sf"/>
</dbReference>
<dbReference type="PANTHER" id="PTHR11240">
    <property type="entry name" value="RIBONUCLEASE T2"/>
    <property type="match status" value="1"/>
</dbReference>
<organism evidence="4">
    <name type="scientific">Heterosigma akashiwo</name>
    <name type="common">Chromophytic alga</name>
    <name type="synonym">Heterosigma carterae</name>
    <dbReference type="NCBI Taxonomy" id="2829"/>
    <lineage>
        <taxon>Eukaryota</taxon>
        <taxon>Sar</taxon>
        <taxon>Stramenopiles</taxon>
        <taxon>Ochrophyta</taxon>
        <taxon>Raphidophyceae</taxon>
        <taxon>Chattonellales</taxon>
        <taxon>Chattonellaceae</taxon>
        <taxon>Heterosigma</taxon>
    </lineage>
</organism>
<evidence type="ECO:0000256" key="2">
    <source>
        <dbReference type="RuleBase" id="RU004328"/>
    </source>
</evidence>
<dbReference type="SUPFAM" id="SSF55895">
    <property type="entry name" value="Ribonuclease Rh-like"/>
    <property type="match status" value="2"/>
</dbReference>
<gene>
    <name evidence="4" type="ORF">HAKA00212_LOCUS4552</name>
</gene>
<dbReference type="Gene3D" id="3.90.730.10">
    <property type="entry name" value="Ribonuclease T2-like"/>
    <property type="match status" value="2"/>
</dbReference>
<dbReference type="InterPro" id="IPR018188">
    <property type="entry name" value="RNase_T2_His_AS_1"/>
</dbReference>
<evidence type="ECO:0000256" key="1">
    <source>
        <dbReference type="ARBA" id="ARBA00007469"/>
    </source>
</evidence>
<feature type="chain" id="PRO_5030801847" evidence="3">
    <location>
        <begin position="22"/>
        <end position="509"/>
    </location>
</feature>
<evidence type="ECO:0000313" key="4">
    <source>
        <dbReference type="EMBL" id="CAE0625881.1"/>
    </source>
</evidence>
<evidence type="ECO:0000256" key="3">
    <source>
        <dbReference type="SAM" id="SignalP"/>
    </source>
</evidence>
<reference evidence="4" key="1">
    <citation type="submission" date="2021-01" db="EMBL/GenBank/DDBJ databases">
        <authorList>
            <person name="Corre E."/>
            <person name="Pelletier E."/>
            <person name="Niang G."/>
            <person name="Scheremetjew M."/>
            <person name="Finn R."/>
            <person name="Kale V."/>
            <person name="Holt S."/>
            <person name="Cochrane G."/>
            <person name="Meng A."/>
            <person name="Brown T."/>
            <person name="Cohen L."/>
        </authorList>
    </citation>
    <scope>NUCLEOTIDE SEQUENCE</scope>
    <source>
        <strain evidence="4">CCMP3107</strain>
    </source>
</reference>
<dbReference type="PANTHER" id="PTHR11240:SF22">
    <property type="entry name" value="RIBONUCLEASE T2"/>
    <property type="match status" value="1"/>
</dbReference>
<dbReference type="GO" id="GO:0033897">
    <property type="term" value="F:ribonuclease T2 activity"/>
    <property type="evidence" value="ECO:0007669"/>
    <property type="project" value="InterPro"/>
</dbReference>
<name>A0A7S3UUU4_HETAK</name>
<dbReference type="GO" id="GO:0006401">
    <property type="term" value="P:RNA catabolic process"/>
    <property type="evidence" value="ECO:0007669"/>
    <property type="project" value="TreeGrafter"/>
</dbReference>
<accession>A0A7S3UUU4</accession>
<dbReference type="CDD" id="cd00374">
    <property type="entry name" value="RNase_T2"/>
    <property type="match status" value="2"/>
</dbReference>
<dbReference type="InterPro" id="IPR033130">
    <property type="entry name" value="RNase_T2_His_AS_2"/>
</dbReference>
<dbReference type="InterPro" id="IPR001568">
    <property type="entry name" value="RNase_T2-like"/>
</dbReference>
<proteinExistence type="inferred from homology"/>
<comment type="similarity">
    <text evidence="1 2">Belongs to the RNase T2 family.</text>
</comment>
<dbReference type="GO" id="GO:0005576">
    <property type="term" value="C:extracellular region"/>
    <property type="evidence" value="ECO:0007669"/>
    <property type="project" value="TreeGrafter"/>
</dbReference>
<feature type="signal peptide" evidence="3">
    <location>
        <begin position="1"/>
        <end position="21"/>
    </location>
</feature>
<keyword evidence="3" id="KW-0732">Signal</keyword>
<dbReference type="EMBL" id="HBIU01010631">
    <property type="protein sequence ID" value="CAE0625881.1"/>
    <property type="molecule type" value="Transcribed_RNA"/>
</dbReference>
<dbReference type="AlphaFoldDB" id="A0A7S3UUU4"/>
<sequence length="509" mass="55023">MGALQPIFLVAALSCWISVLAESSGNLRAWTSNEQPDMSAGRDHKGCSTSSEYDFFVFAQSWQPQFCHGHYSKYPGCDEPNDYWETHLTIHGLWPQNNDGSYPCSCPGTKFDPKIMNSIGLDALLTMWPNVKADDPQSSAYDDFWKHEWDKHGTCSGLGQRDYFSAALAAAEGLGTPGLVASAAGGTPVARAALEAAYGGKGRAAFQCSGQYLSQVFRCLGRDGAPTACPASTLAEDSCPDTVHIAAFPTAGEEAGGRGGGGAAAAASGTALVRTESDPTTAAAAAAGDDLFYLLAMLWQPATCLLEQGYPGCSEMEFNKVWDQNFTIHGLWPNYMNGGWPQYCTDEKLDHSIIQNIGIENMKKIWPDLMYGVESYDFWEHEWDKHGTCTGIPQGKYFSEAISLYEKIGTPELISKNINKVLAREDVLQSFGGELPQAILLCDDENRRNLSQVYICFGVEDPASSADSGDLNLKRIPCPDSVASENTCGDDIVVPSYHVFSSSSSVSTV</sequence>